<feature type="region of interest" description="Disordered" evidence="1">
    <location>
        <begin position="341"/>
        <end position="404"/>
    </location>
</feature>
<proteinExistence type="predicted"/>
<accession>A0AA38FR78</accession>
<gene>
    <name evidence="2" type="ORF">KI387_035989</name>
</gene>
<name>A0AA38FR78_TAXCH</name>
<dbReference type="AlphaFoldDB" id="A0AA38FR78"/>
<evidence type="ECO:0000313" key="3">
    <source>
        <dbReference type="Proteomes" id="UP000824469"/>
    </source>
</evidence>
<dbReference type="EMBL" id="JAHRHJ020000007">
    <property type="protein sequence ID" value="KAH9308078.1"/>
    <property type="molecule type" value="Genomic_DNA"/>
</dbReference>
<evidence type="ECO:0000313" key="2">
    <source>
        <dbReference type="EMBL" id="KAH9308078.1"/>
    </source>
</evidence>
<dbReference type="PANTHER" id="PTHR14237:SF76">
    <property type="entry name" value="OS03G0765800 PROTEIN"/>
    <property type="match status" value="1"/>
</dbReference>
<keyword evidence="3" id="KW-1185">Reference proteome</keyword>
<dbReference type="PANTHER" id="PTHR14237">
    <property type="entry name" value="MOLYBDOPTERIN COFACTOR SULFURASE MOSC"/>
    <property type="match status" value="1"/>
</dbReference>
<comment type="caution">
    <text evidence="2">The sequence shown here is derived from an EMBL/GenBank/DDBJ whole genome shotgun (WGS) entry which is preliminary data.</text>
</comment>
<evidence type="ECO:0000256" key="1">
    <source>
        <dbReference type="SAM" id="MobiDB-lite"/>
    </source>
</evidence>
<protein>
    <recommendedName>
        <fullName evidence="4">Molybdenum cofactor sulfurase</fullName>
    </recommendedName>
</protein>
<reference evidence="2 3" key="1">
    <citation type="journal article" date="2021" name="Nat. Plants">
        <title>The Taxus genome provides insights into paclitaxel biosynthesis.</title>
        <authorList>
            <person name="Xiong X."/>
            <person name="Gou J."/>
            <person name="Liao Q."/>
            <person name="Li Y."/>
            <person name="Zhou Q."/>
            <person name="Bi G."/>
            <person name="Li C."/>
            <person name="Du R."/>
            <person name="Wang X."/>
            <person name="Sun T."/>
            <person name="Guo L."/>
            <person name="Liang H."/>
            <person name="Lu P."/>
            <person name="Wu Y."/>
            <person name="Zhang Z."/>
            <person name="Ro D.K."/>
            <person name="Shang Y."/>
            <person name="Huang S."/>
            <person name="Yan J."/>
        </authorList>
    </citation>
    <scope>NUCLEOTIDE SEQUENCE [LARGE SCALE GENOMIC DNA]</scope>
    <source>
        <strain evidence="2">Ta-2019</strain>
    </source>
</reference>
<dbReference type="Gene3D" id="3.40.640.10">
    <property type="entry name" value="Type I PLP-dependent aspartate aminotransferase-like (Major domain)"/>
    <property type="match status" value="1"/>
</dbReference>
<dbReference type="Proteomes" id="UP000824469">
    <property type="component" value="Unassembled WGS sequence"/>
</dbReference>
<feature type="compositionally biased region" description="Basic and acidic residues" evidence="1">
    <location>
        <begin position="354"/>
        <end position="364"/>
    </location>
</feature>
<evidence type="ECO:0008006" key="4">
    <source>
        <dbReference type="Google" id="ProtNLM"/>
    </source>
</evidence>
<dbReference type="InterPro" id="IPR015421">
    <property type="entry name" value="PyrdxlP-dep_Trfase_major"/>
</dbReference>
<feature type="non-terminal residue" evidence="2">
    <location>
        <position position="1"/>
    </location>
</feature>
<feature type="non-terminal residue" evidence="2">
    <location>
        <position position="404"/>
    </location>
</feature>
<sequence length="404" mass="45574">DRDDYSVVFTAGRESAFGLLAESYPFHVNKRLLTVYDYDNEGVNRMVESAKIKGAKTMSALFQWPSLRVCSDKLKRDLNHLMIKRKSKTLNETSAEGLFVFPVQSRVTGAKYSYQWMSHAQKNGWHVLLDASAFGLKDMDSLGFSMFLPEFIICSFYKVYGEDPTGFGCLFIKKSVMSCLHTSSAARGIGMVKIVPICRDVPPVPANDEIHDGLCSETPDANVQILESPDWGFKNKQVFNLRSFSGPVSAVYRGEQSKKSVNNITENELFHKSDTESFTETVFRSEARMFGYPHPSSSCGIQSNSPDGDIKYSINSARVGKYKRSFGKEKILEGIVELEENEEENPFPNSDFMHSNDIEGRGESMHLGPVRENFRSKRMDPNESSGLDRQSPTQEEIMTKFRDP</sequence>
<feature type="compositionally biased region" description="Polar residues" evidence="1">
    <location>
        <begin position="382"/>
        <end position="396"/>
    </location>
</feature>
<feature type="compositionally biased region" description="Basic and acidic residues" evidence="1">
    <location>
        <begin position="372"/>
        <end position="381"/>
    </location>
</feature>
<organism evidence="2 3">
    <name type="scientific">Taxus chinensis</name>
    <name type="common">Chinese yew</name>
    <name type="synonym">Taxus wallichiana var. chinensis</name>
    <dbReference type="NCBI Taxonomy" id="29808"/>
    <lineage>
        <taxon>Eukaryota</taxon>
        <taxon>Viridiplantae</taxon>
        <taxon>Streptophyta</taxon>
        <taxon>Embryophyta</taxon>
        <taxon>Tracheophyta</taxon>
        <taxon>Spermatophyta</taxon>
        <taxon>Pinopsida</taxon>
        <taxon>Pinidae</taxon>
        <taxon>Conifers II</taxon>
        <taxon>Cupressales</taxon>
        <taxon>Taxaceae</taxon>
        <taxon>Taxus</taxon>
    </lineage>
</organism>